<dbReference type="InterPro" id="IPR013783">
    <property type="entry name" value="Ig-like_fold"/>
</dbReference>
<dbReference type="InterPro" id="IPR050150">
    <property type="entry name" value="IgV_Light_Chain"/>
</dbReference>
<dbReference type="GeneTree" id="ENSGT00940000154179"/>
<dbReference type="InterPro" id="IPR013106">
    <property type="entry name" value="Ig_V-set"/>
</dbReference>
<organism evidence="2 3">
    <name type="scientific">Salvator merianae</name>
    <name type="common">Argentine black and white tegu</name>
    <name type="synonym">Tupinambis merianae</name>
    <dbReference type="NCBI Taxonomy" id="96440"/>
    <lineage>
        <taxon>Eukaryota</taxon>
        <taxon>Metazoa</taxon>
        <taxon>Chordata</taxon>
        <taxon>Craniata</taxon>
        <taxon>Vertebrata</taxon>
        <taxon>Euteleostomi</taxon>
        <taxon>Lepidosauria</taxon>
        <taxon>Squamata</taxon>
        <taxon>Bifurcata</taxon>
        <taxon>Unidentata</taxon>
        <taxon>Episquamata</taxon>
        <taxon>Laterata</taxon>
        <taxon>Teiioidea</taxon>
        <taxon>Teiidae</taxon>
        <taxon>Salvator</taxon>
    </lineage>
</organism>
<reference evidence="2" key="2">
    <citation type="submission" date="2025-09" db="UniProtKB">
        <authorList>
            <consortium name="Ensembl"/>
        </authorList>
    </citation>
    <scope>IDENTIFICATION</scope>
</reference>
<dbReference type="InterPro" id="IPR003599">
    <property type="entry name" value="Ig_sub"/>
</dbReference>
<sequence>MICDYVYGNPKLTFPSPFCSFCKGVTSQGMLTQPPSASASLGQTVKLSCSKGRGSWNYLSWYQQKPGQSPRLLIYYDSTRASGVPDRFTGSASGNTGYLTISNLQAEDEAVYYCGAWHSTGNVLHSASI</sequence>
<dbReference type="InterPro" id="IPR036179">
    <property type="entry name" value="Ig-like_dom_sf"/>
</dbReference>
<proteinExistence type="predicted"/>
<name>A0A8D0B2A8_SALMN</name>
<evidence type="ECO:0000313" key="2">
    <source>
        <dbReference type="Ensembl" id="ENSSMRP00000001498.1"/>
    </source>
</evidence>
<dbReference type="PANTHER" id="PTHR23267">
    <property type="entry name" value="IMMUNOGLOBULIN LIGHT CHAIN"/>
    <property type="match status" value="1"/>
</dbReference>
<accession>A0A8D0B2A8</accession>
<evidence type="ECO:0000259" key="1">
    <source>
        <dbReference type="PROSITE" id="PS50835"/>
    </source>
</evidence>
<dbReference type="SMART" id="SM00409">
    <property type="entry name" value="IG"/>
    <property type="match status" value="1"/>
</dbReference>
<dbReference type="Gene3D" id="2.60.40.10">
    <property type="entry name" value="Immunoglobulins"/>
    <property type="match status" value="1"/>
</dbReference>
<dbReference type="OMA" id="GYYVSWF"/>
<protein>
    <recommendedName>
        <fullName evidence="1">Ig-like domain-containing protein</fullName>
    </recommendedName>
</protein>
<dbReference type="PROSITE" id="PS50835">
    <property type="entry name" value="IG_LIKE"/>
    <property type="match status" value="1"/>
</dbReference>
<evidence type="ECO:0000313" key="3">
    <source>
        <dbReference type="Proteomes" id="UP000694421"/>
    </source>
</evidence>
<dbReference type="InterPro" id="IPR007110">
    <property type="entry name" value="Ig-like_dom"/>
</dbReference>
<dbReference type="AlphaFoldDB" id="A0A8D0B2A8"/>
<dbReference type="SMART" id="SM00406">
    <property type="entry name" value="IGv"/>
    <property type="match status" value="1"/>
</dbReference>
<feature type="domain" description="Ig-like" evidence="1">
    <location>
        <begin position="10"/>
        <end position="129"/>
    </location>
</feature>
<dbReference type="Proteomes" id="UP000694421">
    <property type="component" value="Unplaced"/>
</dbReference>
<keyword evidence="3" id="KW-1185">Reference proteome</keyword>
<reference evidence="2" key="1">
    <citation type="submission" date="2025-08" db="UniProtKB">
        <authorList>
            <consortium name="Ensembl"/>
        </authorList>
    </citation>
    <scope>IDENTIFICATION</scope>
</reference>
<dbReference type="Pfam" id="PF07686">
    <property type="entry name" value="V-set"/>
    <property type="match status" value="1"/>
</dbReference>
<dbReference type="Ensembl" id="ENSSMRT00000001796.1">
    <property type="protein sequence ID" value="ENSSMRP00000001498.1"/>
    <property type="gene ID" value="ENSSMRG00000001305.1"/>
</dbReference>
<dbReference type="SUPFAM" id="SSF48726">
    <property type="entry name" value="Immunoglobulin"/>
    <property type="match status" value="1"/>
</dbReference>